<dbReference type="InterPro" id="IPR016161">
    <property type="entry name" value="Ald_DH/histidinol_DH"/>
</dbReference>
<comment type="similarity">
    <text evidence="1">Belongs to the aldehyde dehydrogenase family.</text>
</comment>
<comment type="caution">
    <text evidence="4">The sequence shown here is derived from an EMBL/GenBank/DDBJ whole genome shotgun (WGS) entry which is preliminary data.</text>
</comment>
<dbReference type="PANTHER" id="PTHR43860:SF2">
    <property type="entry name" value="BETAINE ALDEHYDE DEHYDROGENASE-RELATED"/>
    <property type="match status" value="1"/>
</dbReference>
<dbReference type="InterPro" id="IPR015590">
    <property type="entry name" value="Aldehyde_DH_dom"/>
</dbReference>
<keyword evidence="2" id="KW-0520">NAD</keyword>
<organism evidence="4 5">
    <name type="scientific">Thanatephorus cucumeris (strain AG1-IB / isolate 7/3/14)</name>
    <name type="common">Lettuce bottom rot fungus</name>
    <name type="synonym">Rhizoctonia solani</name>
    <dbReference type="NCBI Taxonomy" id="1108050"/>
    <lineage>
        <taxon>Eukaryota</taxon>
        <taxon>Fungi</taxon>
        <taxon>Dikarya</taxon>
        <taxon>Basidiomycota</taxon>
        <taxon>Agaricomycotina</taxon>
        <taxon>Agaricomycetes</taxon>
        <taxon>Cantharellales</taxon>
        <taxon>Ceratobasidiaceae</taxon>
        <taxon>Rhizoctonia</taxon>
        <taxon>Rhizoctonia solani AG-1</taxon>
    </lineage>
</organism>
<dbReference type="InterPro" id="IPR016163">
    <property type="entry name" value="Ald_DH_C"/>
</dbReference>
<evidence type="ECO:0000256" key="1">
    <source>
        <dbReference type="ARBA" id="ARBA00009986"/>
    </source>
</evidence>
<evidence type="ECO:0000313" key="4">
    <source>
        <dbReference type="EMBL" id="CCO34091.1"/>
    </source>
</evidence>
<evidence type="ECO:0000256" key="2">
    <source>
        <dbReference type="ARBA" id="ARBA00023027"/>
    </source>
</evidence>
<dbReference type="Proteomes" id="UP000012065">
    <property type="component" value="Unassembled WGS sequence"/>
</dbReference>
<dbReference type="PANTHER" id="PTHR43860">
    <property type="entry name" value="BETAINE ALDEHYDE DEHYDROGENASE"/>
    <property type="match status" value="1"/>
</dbReference>
<dbReference type="SUPFAM" id="SSF53720">
    <property type="entry name" value="ALDH-like"/>
    <property type="match status" value="1"/>
</dbReference>
<dbReference type="EMBL" id="CAOJ01012601">
    <property type="protein sequence ID" value="CCO34091.1"/>
    <property type="molecule type" value="Genomic_DNA"/>
</dbReference>
<dbReference type="GO" id="GO:0016620">
    <property type="term" value="F:oxidoreductase activity, acting on the aldehyde or oxo group of donors, NAD or NADP as acceptor"/>
    <property type="evidence" value="ECO:0007669"/>
    <property type="project" value="InterPro"/>
</dbReference>
<accession>M5C3U9</accession>
<dbReference type="AlphaFoldDB" id="M5C3U9"/>
<sequence>MNPKSTIGPLISASALSRTESAISNLPPHVQILHGGKRLVSPSQLDSFPLSKGNFFPPTLVANVKPTDTLWTEEVFGPVVALTKFTGEQEGIQLANACKYGLGAGVWTSDVGGLSPWGGMKESGIGRENGIEALESYSQSKSTIICTSTPEEMRTKDDWFADSDAERRYG</sequence>
<protein>
    <recommendedName>
        <fullName evidence="3">Aldehyde dehydrogenase domain-containing protein</fullName>
    </recommendedName>
</protein>
<dbReference type="InterPro" id="IPR016162">
    <property type="entry name" value="Ald_DH_N"/>
</dbReference>
<name>M5C3U9_THACB</name>
<dbReference type="Gene3D" id="3.40.605.10">
    <property type="entry name" value="Aldehyde Dehydrogenase, Chain A, domain 1"/>
    <property type="match status" value="1"/>
</dbReference>
<evidence type="ECO:0000313" key="5">
    <source>
        <dbReference type="Proteomes" id="UP000012065"/>
    </source>
</evidence>
<reference evidence="4 5" key="1">
    <citation type="journal article" date="2013" name="J. Biotechnol.">
        <title>Establishment and interpretation of the genome sequence of the phytopathogenic fungus Rhizoctonia solani AG1-IB isolate 7/3/14.</title>
        <authorList>
            <person name="Wibberg D.W."/>
            <person name="Jelonek L.J."/>
            <person name="Rupp O.R."/>
            <person name="Hennig M.H."/>
            <person name="Eikmeyer F.E."/>
            <person name="Goesmann A.G."/>
            <person name="Hartmann A.H."/>
            <person name="Borriss R.B."/>
            <person name="Grosch R.G."/>
            <person name="Puehler A.P."/>
            <person name="Schlueter A.S."/>
        </authorList>
    </citation>
    <scope>NUCLEOTIDE SEQUENCE [LARGE SCALE GENOMIC DNA]</scope>
    <source>
        <strain evidence="5">AG1-IB / isolate 7/3/14</strain>
    </source>
</reference>
<feature type="domain" description="Aldehyde dehydrogenase" evidence="3">
    <location>
        <begin position="2"/>
        <end position="111"/>
    </location>
</feature>
<evidence type="ECO:0000259" key="3">
    <source>
        <dbReference type="Pfam" id="PF00171"/>
    </source>
</evidence>
<dbReference type="Pfam" id="PF00171">
    <property type="entry name" value="Aldedh"/>
    <property type="match status" value="1"/>
</dbReference>
<dbReference type="Gene3D" id="3.40.309.10">
    <property type="entry name" value="Aldehyde Dehydrogenase, Chain A, domain 2"/>
    <property type="match status" value="1"/>
</dbReference>
<proteinExistence type="inferred from homology"/>
<dbReference type="HOGENOM" id="CLU_005391_1_4_1"/>
<gene>
    <name evidence="4" type="ORF">BN14_08183</name>
</gene>